<feature type="transmembrane region" description="Helical" evidence="5">
    <location>
        <begin position="170"/>
        <end position="193"/>
    </location>
</feature>
<evidence type="ECO:0000259" key="6">
    <source>
        <dbReference type="Pfam" id="PF12698"/>
    </source>
</evidence>
<evidence type="ECO:0000313" key="8">
    <source>
        <dbReference type="Proteomes" id="UP001060164"/>
    </source>
</evidence>
<keyword evidence="4 5" id="KW-0472">Membrane</keyword>
<evidence type="ECO:0000313" key="7">
    <source>
        <dbReference type="EMBL" id="UWP58845.1"/>
    </source>
</evidence>
<feature type="transmembrane region" description="Helical" evidence="5">
    <location>
        <begin position="251"/>
        <end position="272"/>
    </location>
</feature>
<comment type="subcellular location">
    <subcellularLocation>
        <location evidence="1">Membrane</location>
        <topology evidence="1">Multi-pass membrane protein</topology>
    </subcellularLocation>
</comment>
<evidence type="ECO:0000256" key="1">
    <source>
        <dbReference type="ARBA" id="ARBA00004141"/>
    </source>
</evidence>
<feature type="domain" description="ABC-2 type transporter transmembrane" evidence="6">
    <location>
        <begin position="19"/>
        <end position="361"/>
    </location>
</feature>
<gene>
    <name evidence="7" type="ORF">NQ502_15940</name>
</gene>
<feature type="transmembrane region" description="Helical" evidence="5">
    <location>
        <begin position="345"/>
        <end position="363"/>
    </location>
</feature>
<accession>A0ABY5VEB2</accession>
<dbReference type="PANTHER" id="PTHR43027">
    <property type="entry name" value="DOXORUBICIN RESISTANCE ABC TRANSPORTER PERMEASE PROTEIN DRRC-RELATED"/>
    <property type="match status" value="1"/>
</dbReference>
<evidence type="ECO:0000256" key="4">
    <source>
        <dbReference type="ARBA" id="ARBA00023136"/>
    </source>
</evidence>
<keyword evidence="3 5" id="KW-1133">Transmembrane helix</keyword>
<dbReference type="Proteomes" id="UP001060164">
    <property type="component" value="Chromosome"/>
</dbReference>
<protein>
    <submittedName>
        <fullName evidence="7">ABC transporter permease</fullName>
    </submittedName>
</protein>
<evidence type="ECO:0000256" key="5">
    <source>
        <dbReference type="SAM" id="Phobius"/>
    </source>
</evidence>
<keyword evidence="8" id="KW-1185">Reference proteome</keyword>
<dbReference type="InterPro" id="IPR013525">
    <property type="entry name" value="ABC2_TM"/>
</dbReference>
<keyword evidence="2 5" id="KW-0812">Transmembrane</keyword>
<dbReference type="InterPro" id="IPR052902">
    <property type="entry name" value="ABC-2_transporter"/>
</dbReference>
<organism evidence="7 8">
    <name type="scientific">Ruminococcus gauvreauii</name>
    <dbReference type="NCBI Taxonomy" id="438033"/>
    <lineage>
        <taxon>Bacteria</taxon>
        <taxon>Bacillati</taxon>
        <taxon>Bacillota</taxon>
        <taxon>Clostridia</taxon>
        <taxon>Eubacteriales</taxon>
        <taxon>Oscillospiraceae</taxon>
        <taxon>Ruminococcus</taxon>
    </lineage>
</organism>
<feature type="transmembrane region" description="Helical" evidence="5">
    <location>
        <begin position="214"/>
        <end position="239"/>
    </location>
</feature>
<evidence type="ECO:0000256" key="2">
    <source>
        <dbReference type="ARBA" id="ARBA00022692"/>
    </source>
</evidence>
<feature type="transmembrane region" description="Helical" evidence="5">
    <location>
        <begin position="20"/>
        <end position="37"/>
    </location>
</feature>
<dbReference type="PANTHER" id="PTHR43027:SF1">
    <property type="entry name" value="DOXORUBICIN RESISTANCE ABC TRANSPORTER PERMEASE PROTEIN DRRC-RELATED"/>
    <property type="match status" value="1"/>
</dbReference>
<proteinExistence type="predicted"/>
<dbReference type="Pfam" id="PF12698">
    <property type="entry name" value="ABC2_membrane_3"/>
    <property type="match status" value="1"/>
</dbReference>
<evidence type="ECO:0000256" key="3">
    <source>
        <dbReference type="ARBA" id="ARBA00022989"/>
    </source>
</evidence>
<dbReference type="RefSeq" id="WP_028527401.1">
    <property type="nucleotide sequence ID" value="NZ_CABLBR010000001.1"/>
</dbReference>
<dbReference type="EMBL" id="CP102290">
    <property type="protein sequence ID" value="UWP58845.1"/>
    <property type="molecule type" value="Genomic_DNA"/>
</dbReference>
<name>A0ABY5VEB2_9FIRM</name>
<sequence length="371" mass="41110">MMHLLKYLLIQTVREKENMFWALMFPIVLGTFFYFSFGSGDMGEDMEAIPVAVVREAEDHAFMTFLDEMDGDILKVSEMTEDRAQAALKGGKVTGIFHAGDTLSLTVGSSGISESILKSLLDTYQKNAAMMERIAEEYPERMQDALQSLSEYRTMTTAVSPGGKTHDNNVMYFFALIGMACLFGAFLGLQSIYDMKPNLSALGARQSITPTHRLKLILCDLIVVFVIHYINILLVVAYLRFVLKINLGDNIAALLGVCLLGSMIGVAYGIMIGCLKKVDKGVKIGIVVGSSLFFSFLAGMMVGNMKDIIERSCPVVNRLNPAAVLSDAFYCMAVYDSPERFLRNIITMVIMAVLFVTIAFLGIRRERYDSI</sequence>
<feature type="transmembrane region" description="Helical" evidence="5">
    <location>
        <begin position="284"/>
        <end position="302"/>
    </location>
</feature>
<reference evidence="7" key="1">
    <citation type="journal article" date="2022" name="Cell">
        <title>Design, construction, and in vivo augmentation of a complex gut microbiome.</title>
        <authorList>
            <person name="Cheng A.G."/>
            <person name="Ho P.Y."/>
            <person name="Aranda-Diaz A."/>
            <person name="Jain S."/>
            <person name="Yu F.B."/>
            <person name="Meng X."/>
            <person name="Wang M."/>
            <person name="Iakiviak M."/>
            <person name="Nagashima K."/>
            <person name="Zhao A."/>
            <person name="Murugkar P."/>
            <person name="Patil A."/>
            <person name="Atabakhsh K."/>
            <person name="Weakley A."/>
            <person name="Yan J."/>
            <person name="Brumbaugh A.R."/>
            <person name="Higginbottom S."/>
            <person name="Dimas A."/>
            <person name="Shiver A.L."/>
            <person name="Deutschbauer A."/>
            <person name="Neff N."/>
            <person name="Sonnenburg J.L."/>
            <person name="Huang K.C."/>
            <person name="Fischbach M.A."/>
        </authorList>
    </citation>
    <scope>NUCLEOTIDE SEQUENCE</scope>
    <source>
        <strain evidence="7">DSM 19829</strain>
    </source>
</reference>